<comment type="caution">
    <text evidence="1">The sequence shown here is derived from an EMBL/GenBank/DDBJ whole genome shotgun (WGS) entry which is preliminary data.</text>
</comment>
<name>A0ACA9JWG9_9GLOM</name>
<sequence length="752" mass="85893">MTSLDQVEYNSKSRNDLFEKNFTHLDQRTQPVEQIYIKEKPEEMHIKQFNGSSNTISSNNVIPELRKSSSSMISLSSATSMELRKSNSDLSDADFLCPICLDIIKEAFVGRCGHSFCYLCIIGHLDIKNDCPMCGSHLTKEKIYPNFSLNKILEMGSKEISTPTSPAKQLKEKILKDDLSVEDINTMVVTLLAKKKKVESMEKEDELTILNEFLSRTKAKKQEQLSQISKEIEYLNDDLATTQHEIDCFTQCQKSNRVEGQISEEFNNNHSKIISSNDDKKSDSVDSTLQPNERHQTTKKRKHFTEVNSSTKANASYLRSGTTLQNFENTHDLRLQNKKHRMLKYIDDLEQYYFSSKLKISNSHESLSNFTSTLNTFTRYSNFQLINTLRYGDIFNTSSIVSAIEFDRDDEYFATAGVTKKIKIFEFGNIERNDYSDAFGGHSSSSIRDSIRDSNSGPKKVMDSFLQYPIREMFSNSKISCLSWNNYVKSHIASADYDGVVSLWDVITGNQIMTFDEHEKRAWSVDFGKMEPTKLASGSDDARVKIWSTTQQNSICTLESQANVCCVKFNPEIPHYVAFGSADHHIHYYDLRYNRQPVFIYKGHRKAVSYVKFMGRNELISASTDSTLKLWDIESHTCVRTYAGHVNEKNFVGLSVSSDWIGCGSEDNCIYAYNKTLCKPIIKYKFGNINAVTGEETFNDDPSLFTIFRTKSIYKLAFYPILFGPPISIIFLKSSYKINMALSLNVAIKALW</sequence>
<evidence type="ECO:0000313" key="1">
    <source>
        <dbReference type="EMBL" id="CAG8437814.1"/>
    </source>
</evidence>
<protein>
    <submittedName>
        <fullName evidence="1">6016_t:CDS:1</fullName>
    </submittedName>
</protein>
<accession>A0ACA9JWG9</accession>
<reference evidence="1" key="1">
    <citation type="submission" date="2021-06" db="EMBL/GenBank/DDBJ databases">
        <authorList>
            <person name="Kallberg Y."/>
            <person name="Tangrot J."/>
            <person name="Rosling A."/>
        </authorList>
    </citation>
    <scope>NUCLEOTIDE SEQUENCE</scope>
    <source>
        <strain evidence="1">IL203A</strain>
    </source>
</reference>
<proteinExistence type="predicted"/>
<organism evidence="1 2">
    <name type="scientific">Dentiscutata heterogama</name>
    <dbReference type="NCBI Taxonomy" id="1316150"/>
    <lineage>
        <taxon>Eukaryota</taxon>
        <taxon>Fungi</taxon>
        <taxon>Fungi incertae sedis</taxon>
        <taxon>Mucoromycota</taxon>
        <taxon>Glomeromycotina</taxon>
        <taxon>Glomeromycetes</taxon>
        <taxon>Diversisporales</taxon>
        <taxon>Gigasporaceae</taxon>
        <taxon>Dentiscutata</taxon>
    </lineage>
</organism>
<evidence type="ECO:0000313" key="2">
    <source>
        <dbReference type="Proteomes" id="UP000789702"/>
    </source>
</evidence>
<keyword evidence="2" id="KW-1185">Reference proteome</keyword>
<dbReference type="Proteomes" id="UP000789702">
    <property type="component" value="Unassembled WGS sequence"/>
</dbReference>
<dbReference type="EMBL" id="CAJVPU010000012">
    <property type="protein sequence ID" value="CAG8437814.1"/>
    <property type="molecule type" value="Genomic_DNA"/>
</dbReference>
<gene>
    <name evidence="1" type="ORF">DHETER_LOCUS34</name>
</gene>